<dbReference type="SMART" id="SM00355">
    <property type="entry name" value="ZnF_C2H2"/>
    <property type="match status" value="2"/>
</dbReference>
<evidence type="ECO:0000313" key="5">
    <source>
        <dbReference type="Proteomes" id="UP001237642"/>
    </source>
</evidence>
<evidence type="ECO:0000259" key="2">
    <source>
        <dbReference type="SMART" id="SM00355"/>
    </source>
</evidence>
<dbReference type="Proteomes" id="UP001237642">
    <property type="component" value="Unassembled WGS sequence"/>
</dbReference>
<dbReference type="SMART" id="SM00451">
    <property type="entry name" value="ZnF_U1"/>
    <property type="match status" value="2"/>
</dbReference>
<organism evidence="4 5">
    <name type="scientific">Heracleum sosnowskyi</name>
    <dbReference type="NCBI Taxonomy" id="360622"/>
    <lineage>
        <taxon>Eukaryota</taxon>
        <taxon>Viridiplantae</taxon>
        <taxon>Streptophyta</taxon>
        <taxon>Embryophyta</taxon>
        <taxon>Tracheophyta</taxon>
        <taxon>Spermatophyta</taxon>
        <taxon>Magnoliopsida</taxon>
        <taxon>eudicotyledons</taxon>
        <taxon>Gunneridae</taxon>
        <taxon>Pentapetalae</taxon>
        <taxon>asterids</taxon>
        <taxon>campanulids</taxon>
        <taxon>Apiales</taxon>
        <taxon>Apiaceae</taxon>
        <taxon>Apioideae</taxon>
        <taxon>apioid superclade</taxon>
        <taxon>Tordylieae</taxon>
        <taxon>Tordyliinae</taxon>
        <taxon>Heracleum</taxon>
    </lineage>
</organism>
<evidence type="ECO:0000259" key="3">
    <source>
        <dbReference type="SMART" id="SM00451"/>
    </source>
</evidence>
<feature type="region of interest" description="Disordered" evidence="1">
    <location>
        <begin position="193"/>
        <end position="213"/>
    </location>
</feature>
<dbReference type="PANTHER" id="PTHR47487:SF8">
    <property type="entry name" value="OS08G0270900 PROTEIN"/>
    <property type="match status" value="1"/>
</dbReference>
<dbReference type="EMBL" id="JAUIZM010000002">
    <property type="protein sequence ID" value="KAK1395860.1"/>
    <property type="molecule type" value="Genomic_DNA"/>
</dbReference>
<dbReference type="InterPro" id="IPR003604">
    <property type="entry name" value="Matrin/U1-like-C_Znf_C2H2"/>
</dbReference>
<feature type="domain" description="U1-type" evidence="3">
    <location>
        <begin position="321"/>
        <end position="356"/>
    </location>
</feature>
<dbReference type="Gene3D" id="3.30.160.60">
    <property type="entry name" value="Classic Zinc Finger"/>
    <property type="match status" value="2"/>
</dbReference>
<name>A0AAD8J4Z5_9APIA</name>
<dbReference type="AlphaFoldDB" id="A0AAD8J4Z5"/>
<dbReference type="PANTHER" id="PTHR47487">
    <property type="entry name" value="OS06G0651300 PROTEIN-RELATED"/>
    <property type="match status" value="1"/>
</dbReference>
<reference evidence="4" key="2">
    <citation type="submission" date="2023-05" db="EMBL/GenBank/DDBJ databases">
        <authorList>
            <person name="Schelkunov M.I."/>
        </authorList>
    </citation>
    <scope>NUCLEOTIDE SEQUENCE</scope>
    <source>
        <strain evidence="4">Hsosn_3</strain>
        <tissue evidence="4">Leaf</tissue>
    </source>
</reference>
<dbReference type="GO" id="GO:0008270">
    <property type="term" value="F:zinc ion binding"/>
    <property type="evidence" value="ECO:0007669"/>
    <property type="project" value="InterPro"/>
</dbReference>
<sequence>MEYVFRGFYQRSSSGSRSSNYTYVSHQANQSDFESYNGGHFLGNRDVMMERQLEKEMIRRDILAEKAAMRRELEAEVWRELREEREMELRQGGGGDYLGASQRFFYDFPRLEEGTRSYDKEELPFQRAPQTIISEVKPPLDVEKKQVISLVRRYDFPHLKEGKIGGCEEGLLVKSPSDVFTEGKQIIFVAKPDANHPGKKRKNMSSPIEGPSEVTKKLTKEWTCALCQVSATSELGLEDHLKGKKHKSKQAGQKAGMIGLCSKKINNAPNPSQVVERVELEKSEQISKNHEMGVQNNEIAIVMERGRGGADLKMPNKKKMKFKFYCKICQVGAFSADVMANHEKGKKHLRLQLGARR</sequence>
<comment type="caution">
    <text evidence="4">The sequence shown here is derived from an EMBL/GenBank/DDBJ whole genome shotgun (WGS) entry which is preliminary data.</text>
</comment>
<protein>
    <submittedName>
        <fullName evidence="4">Zinc finger, U1-type</fullName>
    </submittedName>
</protein>
<dbReference type="InterPro" id="IPR013087">
    <property type="entry name" value="Znf_C2H2_type"/>
</dbReference>
<evidence type="ECO:0000256" key="1">
    <source>
        <dbReference type="SAM" id="MobiDB-lite"/>
    </source>
</evidence>
<evidence type="ECO:0000313" key="4">
    <source>
        <dbReference type="EMBL" id="KAK1395860.1"/>
    </source>
</evidence>
<dbReference type="InterPro" id="IPR036236">
    <property type="entry name" value="Znf_C2H2_sf"/>
</dbReference>
<proteinExistence type="predicted"/>
<feature type="domain" description="C2H2-type" evidence="2">
    <location>
        <begin position="222"/>
        <end position="246"/>
    </location>
</feature>
<feature type="domain" description="U1-type" evidence="3">
    <location>
        <begin position="219"/>
        <end position="253"/>
    </location>
</feature>
<dbReference type="SUPFAM" id="SSF57667">
    <property type="entry name" value="beta-beta-alpha zinc fingers"/>
    <property type="match status" value="2"/>
</dbReference>
<gene>
    <name evidence="4" type="ORF">POM88_005723</name>
</gene>
<feature type="domain" description="C2H2-type" evidence="2">
    <location>
        <begin position="324"/>
        <end position="348"/>
    </location>
</feature>
<dbReference type="GO" id="GO:0003676">
    <property type="term" value="F:nucleic acid binding"/>
    <property type="evidence" value="ECO:0007669"/>
    <property type="project" value="InterPro"/>
</dbReference>
<accession>A0AAD8J4Z5</accession>
<keyword evidence="5" id="KW-1185">Reference proteome</keyword>
<dbReference type="Pfam" id="PF12874">
    <property type="entry name" value="zf-met"/>
    <property type="match status" value="2"/>
</dbReference>
<reference evidence="4" key="1">
    <citation type="submission" date="2023-02" db="EMBL/GenBank/DDBJ databases">
        <title>Genome of toxic invasive species Heracleum sosnowskyi carries increased number of genes despite the absence of recent whole-genome duplications.</title>
        <authorList>
            <person name="Schelkunov M."/>
            <person name="Shtratnikova V."/>
            <person name="Makarenko M."/>
            <person name="Klepikova A."/>
            <person name="Omelchenko D."/>
            <person name="Novikova G."/>
            <person name="Obukhova E."/>
            <person name="Bogdanov V."/>
            <person name="Penin A."/>
            <person name="Logacheva M."/>
        </authorList>
    </citation>
    <scope>NUCLEOTIDE SEQUENCE</scope>
    <source>
        <strain evidence="4">Hsosn_3</strain>
        <tissue evidence="4">Leaf</tissue>
    </source>
</reference>